<gene>
    <name evidence="3" type="ORF">BG53_10290</name>
</gene>
<feature type="domain" description="NodB homology" evidence="2">
    <location>
        <begin position="38"/>
        <end position="224"/>
    </location>
</feature>
<dbReference type="Pfam" id="PF01522">
    <property type="entry name" value="Polysacc_deac_1"/>
    <property type="match status" value="1"/>
</dbReference>
<dbReference type="InterPro" id="IPR054467">
    <property type="entry name" value="YkoP-like_dom"/>
</dbReference>
<keyword evidence="1" id="KW-0472">Membrane</keyword>
<sequence>MENILLWGFYLLTFYAFLPGFVSRTFGFRVFKRGRAECEIALTFDDGPDPRYTPLLLDLLARYGAKATFFVVGIHAEKHPELLTRMQDEGHIVGIHNYVHKTNWLMRPGAVKKQIHRTSDIIKKATGQRPNYYRPPWGIVNLFDFSKHGYLQIILWSAMFGDWRSRLGAGRLTDRMMKKLRPGEIVLLHDRGTTFGADEEAPLQMLEALETYMKAGLDRGYRFVTVKEMIAVTDEAKNAVGADKRAGGANTRTLGIFKRMAVSGWMAWERCFNVLFRIVDVGDGAIFHYRIRPYYGKTLVLDDGRTIENKDKVIELHFDNSKLLKVMLHSRSVLQTAIQLIREVDKALPKLAAHMQDRKEFEEVKGLYGVSMMHRGPEAFGFSVLAMPRGLFSLFTHYYLRLLLMVLHPGGKERLRNKQATLVPHIMAMSMDEFNRRYVTAGGPTEKLWKEPAAAPADTGMAAVRRQPALEADKTLYRVPR</sequence>
<dbReference type="SUPFAM" id="SSF88713">
    <property type="entry name" value="Glycoside hydrolase/deacetylase"/>
    <property type="match status" value="1"/>
</dbReference>
<dbReference type="AlphaFoldDB" id="A0A9W5RZC1"/>
<dbReference type="GO" id="GO:0016798">
    <property type="term" value="F:hydrolase activity, acting on glycosyl bonds"/>
    <property type="evidence" value="ECO:0007669"/>
    <property type="project" value="UniProtKB-KW"/>
</dbReference>
<organism evidence="3 4">
    <name type="scientific">Paenibacillus darwinianus</name>
    <dbReference type="NCBI Taxonomy" id="1380763"/>
    <lineage>
        <taxon>Bacteria</taxon>
        <taxon>Bacillati</taxon>
        <taxon>Bacillota</taxon>
        <taxon>Bacilli</taxon>
        <taxon>Bacillales</taxon>
        <taxon>Paenibacillaceae</taxon>
        <taxon>Paenibacillus</taxon>
    </lineage>
</organism>
<dbReference type="OrthoDB" id="2649545at2"/>
<dbReference type="EMBL" id="JFHU01000258">
    <property type="protein sequence ID" value="EXX84851.1"/>
    <property type="molecule type" value="Genomic_DNA"/>
</dbReference>
<evidence type="ECO:0000313" key="4">
    <source>
        <dbReference type="Proteomes" id="UP000053750"/>
    </source>
</evidence>
<accession>A0A9W5RZC1</accession>
<keyword evidence="3" id="KW-0378">Hydrolase</keyword>
<dbReference type="PROSITE" id="PS51677">
    <property type="entry name" value="NODB"/>
    <property type="match status" value="1"/>
</dbReference>
<protein>
    <submittedName>
        <fullName evidence="3">Xylanase deacetylase</fullName>
    </submittedName>
</protein>
<evidence type="ECO:0000256" key="1">
    <source>
        <dbReference type="SAM" id="Phobius"/>
    </source>
</evidence>
<evidence type="ECO:0000259" key="2">
    <source>
        <dbReference type="PROSITE" id="PS51677"/>
    </source>
</evidence>
<dbReference type="Pfam" id="PF22790">
    <property type="entry name" value="YkoP"/>
    <property type="match status" value="1"/>
</dbReference>
<keyword evidence="3" id="KW-0119">Carbohydrate metabolism</keyword>
<dbReference type="InterPro" id="IPR050248">
    <property type="entry name" value="Polysacc_deacetylase_ArnD"/>
</dbReference>
<dbReference type="Proteomes" id="UP000053750">
    <property type="component" value="Unassembled WGS sequence"/>
</dbReference>
<dbReference type="GO" id="GO:0016810">
    <property type="term" value="F:hydrolase activity, acting on carbon-nitrogen (but not peptide) bonds"/>
    <property type="evidence" value="ECO:0007669"/>
    <property type="project" value="InterPro"/>
</dbReference>
<keyword evidence="4" id="KW-1185">Reference proteome</keyword>
<evidence type="ECO:0000313" key="3">
    <source>
        <dbReference type="EMBL" id="EXX84851.1"/>
    </source>
</evidence>
<dbReference type="RefSeq" id="WP_051588133.1">
    <property type="nucleotide sequence ID" value="NZ_KK082316.1"/>
</dbReference>
<dbReference type="InterPro" id="IPR011330">
    <property type="entry name" value="Glyco_hydro/deAcase_b/a-brl"/>
</dbReference>
<comment type="caution">
    <text evidence="3">The sequence shown here is derived from an EMBL/GenBank/DDBJ whole genome shotgun (WGS) entry which is preliminary data.</text>
</comment>
<dbReference type="GO" id="GO:0045493">
    <property type="term" value="P:xylan catabolic process"/>
    <property type="evidence" value="ECO:0007669"/>
    <property type="project" value="UniProtKB-KW"/>
</dbReference>
<dbReference type="CDD" id="cd10959">
    <property type="entry name" value="CE4_NodB_like_3"/>
    <property type="match status" value="1"/>
</dbReference>
<reference evidence="3 4" key="1">
    <citation type="submission" date="2014-02" db="EMBL/GenBank/DDBJ databases">
        <title>Genome sequence of Paenibacillus darwinianus reveals adaptive mechanisms for survival in Antarctic soils.</title>
        <authorList>
            <person name="Dsouza M."/>
            <person name="Taylor M.W."/>
            <person name="Turner S.J."/>
            <person name="Aislabie J."/>
        </authorList>
    </citation>
    <scope>NUCLEOTIDE SEQUENCE [LARGE SCALE GENOMIC DNA]</scope>
    <source>
        <strain evidence="3 4">CE1</strain>
    </source>
</reference>
<dbReference type="InterPro" id="IPR002509">
    <property type="entry name" value="NODB_dom"/>
</dbReference>
<keyword evidence="3" id="KW-0624">Polysaccharide degradation</keyword>
<keyword evidence="1" id="KW-0812">Transmembrane</keyword>
<feature type="transmembrane region" description="Helical" evidence="1">
    <location>
        <begin position="6"/>
        <end position="26"/>
    </location>
</feature>
<dbReference type="PANTHER" id="PTHR10587">
    <property type="entry name" value="GLYCOSYL TRANSFERASE-RELATED"/>
    <property type="match status" value="1"/>
</dbReference>
<name>A0A9W5RZC1_9BACL</name>
<dbReference type="Gene3D" id="3.20.20.370">
    <property type="entry name" value="Glycoside hydrolase/deacetylase"/>
    <property type="match status" value="1"/>
</dbReference>
<keyword evidence="1" id="KW-1133">Transmembrane helix</keyword>
<proteinExistence type="predicted"/>
<keyword evidence="3" id="KW-0858">Xylan degradation</keyword>
<keyword evidence="3" id="KW-0326">Glycosidase</keyword>